<sequence length="35" mass="4162">MNPGEDLLREVDHLPLSRFLRHSTQNSYFPDIFTD</sequence>
<accession>A0AAV1YSF6</accession>
<gene>
    <name evidence="1" type="ORF">LARSCL_LOCUS663</name>
</gene>
<reference evidence="1 2" key="1">
    <citation type="submission" date="2024-04" db="EMBL/GenBank/DDBJ databases">
        <authorList>
            <person name="Rising A."/>
            <person name="Reimegard J."/>
            <person name="Sonavane S."/>
            <person name="Akerstrom W."/>
            <person name="Nylinder S."/>
            <person name="Hedman E."/>
            <person name="Kallberg Y."/>
        </authorList>
    </citation>
    <scope>NUCLEOTIDE SEQUENCE [LARGE SCALE GENOMIC DNA]</scope>
</reference>
<dbReference type="AlphaFoldDB" id="A0AAV1YSF6"/>
<evidence type="ECO:0000313" key="1">
    <source>
        <dbReference type="EMBL" id="CAL1261865.1"/>
    </source>
</evidence>
<proteinExistence type="predicted"/>
<comment type="caution">
    <text evidence="1">The sequence shown here is derived from an EMBL/GenBank/DDBJ whole genome shotgun (WGS) entry which is preliminary data.</text>
</comment>
<organism evidence="1 2">
    <name type="scientific">Larinioides sclopetarius</name>
    <dbReference type="NCBI Taxonomy" id="280406"/>
    <lineage>
        <taxon>Eukaryota</taxon>
        <taxon>Metazoa</taxon>
        <taxon>Ecdysozoa</taxon>
        <taxon>Arthropoda</taxon>
        <taxon>Chelicerata</taxon>
        <taxon>Arachnida</taxon>
        <taxon>Araneae</taxon>
        <taxon>Araneomorphae</taxon>
        <taxon>Entelegynae</taxon>
        <taxon>Araneoidea</taxon>
        <taxon>Araneidae</taxon>
        <taxon>Larinioides</taxon>
    </lineage>
</organism>
<dbReference type="Proteomes" id="UP001497382">
    <property type="component" value="Unassembled WGS sequence"/>
</dbReference>
<protein>
    <submittedName>
        <fullName evidence="1">Uncharacterized protein</fullName>
    </submittedName>
</protein>
<dbReference type="EMBL" id="CAXIEN010000004">
    <property type="protein sequence ID" value="CAL1261865.1"/>
    <property type="molecule type" value="Genomic_DNA"/>
</dbReference>
<evidence type="ECO:0000313" key="2">
    <source>
        <dbReference type="Proteomes" id="UP001497382"/>
    </source>
</evidence>
<name>A0AAV1YSF6_9ARAC</name>
<keyword evidence="2" id="KW-1185">Reference proteome</keyword>
<feature type="non-terminal residue" evidence="1">
    <location>
        <position position="35"/>
    </location>
</feature>